<dbReference type="AlphaFoldDB" id="A0A9Q0L0H9"/>
<proteinExistence type="predicted"/>
<dbReference type="Pfam" id="PF10551">
    <property type="entry name" value="MULE"/>
    <property type="match status" value="1"/>
</dbReference>
<organism evidence="7 8">
    <name type="scientific">Protea cynaroides</name>
    <dbReference type="NCBI Taxonomy" id="273540"/>
    <lineage>
        <taxon>Eukaryota</taxon>
        <taxon>Viridiplantae</taxon>
        <taxon>Streptophyta</taxon>
        <taxon>Embryophyta</taxon>
        <taxon>Tracheophyta</taxon>
        <taxon>Spermatophyta</taxon>
        <taxon>Magnoliopsida</taxon>
        <taxon>Proteales</taxon>
        <taxon>Proteaceae</taxon>
        <taxon>Protea</taxon>
    </lineage>
</organism>
<evidence type="ECO:0000256" key="4">
    <source>
        <dbReference type="PROSITE-ProRule" id="PRU00325"/>
    </source>
</evidence>
<evidence type="ECO:0000256" key="5">
    <source>
        <dbReference type="SAM" id="MobiDB-lite"/>
    </source>
</evidence>
<dbReference type="InterPro" id="IPR007527">
    <property type="entry name" value="Znf_SWIM"/>
</dbReference>
<evidence type="ECO:0000259" key="6">
    <source>
        <dbReference type="PROSITE" id="PS50966"/>
    </source>
</evidence>
<dbReference type="OrthoDB" id="1614215at2759"/>
<dbReference type="PROSITE" id="PS50966">
    <property type="entry name" value="ZF_SWIM"/>
    <property type="match status" value="1"/>
</dbReference>
<dbReference type="SMART" id="SM00575">
    <property type="entry name" value="ZnF_PMZ"/>
    <property type="match status" value="1"/>
</dbReference>
<dbReference type="InterPro" id="IPR004332">
    <property type="entry name" value="Transposase_MuDR"/>
</dbReference>
<dbReference type="InterPro" id="IPR006564">
    <property type="entry name" value="Znf_PMZ"/>
</dbReference>
<gene>
    <name evidence="7" type="ORF">NE237_031110</name>
</gene>
<feature type="region of interest" description="Disordered" evidence="5">
    <location>
        <begin position="698"/>
        <end position="733"/>
    </location>
</feature>
<dbReference type="Pfam" id="PF04434">
    <property type="entry name" value="SWIM"/>
    <property type="match status" value="1"/>
</dbReference>
<dbReference type="PANTHER" id="PTHR31973">
    <property type="entry name" value="POLYPROTEIN, PUTATIVE-RELATED"/>
    <property type="match status" value="1"/>
</dbReference>
<sequence length="765" mass="86227">MKSPLFSHQIALPSCSAHSEMERNSQKVLFCYCMTGGELLKNPDGSVAYRGGITEGLRVDESTKYDDFVTQVCGKLKVDPASVTLKYTIQYDKARLLTLAAQAEIANLLDFNQGTADVYVMTAEETFPQLQLPVVSRCSGSVATELVLEDSNHVDSPTTEERPLMLATSWASTIEGIGQIFDSADAFRDELNKYSIACGFGYKYTRNASVRMIAQCEVDGCPWMIAASMLGKTGKVRVYKYEKTHNHRDNCLRTTKVRMPKRLIAKIMANKVRENPGYLPMDIIKDFKHDYNVDLTYQQAWRGKEIALQEVNGSFLDSYKLLPGFCQRVMESNPGTLAVYTQKDDSTFNQLFIAFHASTHGFRVGCRPVLFIDSILLKGKFLSTFLSATAMDANDDMFPVAFAVVESGSLQDWTWFFGNLKVALNDSRDIIIMSDWNEHLVRAVNDIYGSVHHAHCYRHLMGSFKSFLKGLHSSNSIKDALRTVLEKLTYSRTRIDFDNALGQMQSICNKAYDWVLNSEPMCWANSLFPGKRYDKFSLNFDDSFKTWVQEAQELPIMGFVNLIRLKIADYMCRKRTECPTWEIPVGPQIDDKLKENIEKSQGFGVHYFSDSNFEVFVLPNKYGVDLHNRSCTCKEWDMIGLPCLHACAALRSINADVYQYVEVCYLKETQQAIYSEQMYPVPIHEIFIGAATDGNSDEASSTGLGLRPPSIRRLPGRPRGKQVKPDHGDKRPLHCAYCKEVGHNRRKCKAQKLAVSANTGDGGSN</sequence>
<evidence type="ECO:0000313" key="7">
    <source>
        <dbReference type="EMBL" id="KAJ4980273.1"/>
    </source>
</evidence>
<evidence type="ECO:0000313" key="8">
    <source>
        <dbReference type="Proteomes" id="UP001141806"/>
    </source>
</evidence>
<reference evidence="7" key="1">
    <citation type="journal article" date="2023" name="Plant J.">
        <title>The genome of the king protea, Protea cynaroides.</title>
        <authorList>
            <person name="Chang J."/>
            <person name="Duong T.A."/>
            <person name="Schoeman C."/>
            <person name="Ma X."/>
            <person name="Roodt D."/>
            <person name="Barker N."/>
            <person name="Li Z."/>
            <person name="Van de Peer Y."/>
            <person name="Mizrachi E."/>
        </authorList>
    </citation>
    <scope>NUCLEOTIDE SEQUENCE</scope>
    <source>
        <tissue evidence="7">Young leaves</tissue>
    </source>
</reference>
<accession>A0A9Q0L0H9</accession>
<keyword evidence="1" id="KW-0479">Metal-binding</keyword>
<comment type="caution">
    <text evidence="7">The sequence shown here is derived from an EMBL/GenBank/DDBJ whole genome shotgun (WGS) entry which is preliminary data.</text>
</comment>
<keyword evidence="8" id="KW-1185">Reference proteome</keyword>
<evidence type="ECO:0000256" key="1">
    <source>
        <dbReference type="ARBA" id="ARBA00022723"/>
    </source>
</evidence>
<evidence type="ECO:0000256" key="3">
    <source>
        <dbReference type="ARBA" id="ARBA00022833"/>
    </source>
</evidence>
<dbReference type="EMBL" id="JAMYWD010000001">
    <property type="protein sequence ID" value="KAJ4980273.1"/>
    <property type="molecule type" value="Genomic_DNA"/>
</dbReference>
<dbReference type="Pfam" id="PF03108">
    <property type="entry name" value="DBD_Tnp_Mut"/>
    <property type="match status" value="1"/>
</dbReference>
<keyword evidence="3" id="KW-0862">Zinc</keyword>
<keyword evidence="2 4" id="KW-0863">Zinc-finger</keyword>
<evidence type="ECO:0000256" key="2">
    <source>
        <dbReference type="ARBA" id="ARBA00022771"/>
    </source>
</evidence>
<dbReference type="Proteomes" id="UP001141806">
    <property type="component" value="Unassembled WGS sequence"/>
</dbReference>
<feature type="domain" description="SWIM-type" evidence="6">
    <location>
        <begin position="622"/>
        <end position="654"/>
    </location>
</feature>
<name>A0A9Q0L0H9_9MAGN</name>
<protein>
    <recommendedName>
        <fullName evidence="6">SWIM-type domain-containing protein</fullName>
    </recommendedName>
</protein>
<feature type="compositionally biased region" description="Basic and acidic residues" evidence="5">
    <location>
        <begin position="723"/>
        <end position="732"/>
    </location>
</feature>
<dbReference type="PANTHER" id="PTHR31973:SF149">
    <property type="entry name" value="SWIM-TYPE DOMAIN-CONTAINING PROTEIN"/>
    <property type="match status" value="1"/>
</dbReference>
<dbReference type="InterPro" id="IPR018289">
    <property type="entry name" value="MULE_transposase_dom"/>
</dbReference>
<dbReference type="GO" id="GO:0008270">
    <property type="term" value="F:zinc ion binding"/>
    <property type="evidence" value="ECO:0007669"/>
    <property type="project" value="UniProtKB-KW"/>
</dbReference>